<keyword evidence="2" id="KW-1185">Reference proteome</keyword>
<protein>
    <submittedName>
        <fullName evidence="1">Uncharacterized protein</fullName>
    </submittedName>
</protein>
<sequence>MATQMSKKRKFVADGVFFAELNEVLTRELAEDGYSGVEVRVTPMRTEIIIRATRTQNVLGEKGRRIRELTSVVQKRFKFPENSVELYAEKVNNRGLCAIAQAESLRYKLLGGLAVRRACYGVLRFIMESGAKGCEVIVSGKLRAQRAKSMKFKDGYMISSGQPVKDYIDSAVRHVLLRQGVLGIKVKIMLDWDPKGKQGPKTPLPDIVTIHPPKEEEEYSRPTAIIPTDFRGIFSLRMGDMLKANHLRDDDFVGYGLPELGHTMWYEEVLDEDLKWSFALNGVVHAGTSDYQVMTLLDTRPFGKVLMIDGKLQSAEKDEFVYHECIVHPALLAHDDPKDVFIMGGGEGSTAREVLKHRGVQKVYMCDVDTQEIVHFCRENLEANREAFNDDRLRVIYNDAENELRLSDEKWDIIVGDLCDPINGGPCNHLYTKSFYQRVLKPKLKDRGIFVTQAGPAGVLSHHQVFSPIYHTMKQVFTYVVAYTAHVPSFADTCGWIMGSDHPLSLEPHLLDDRIRERVIGQLRFLDGSYIVASAHLNKALKTTLMNETHVISEDNLKFLHGRGVAHNALLN</sequence>
<name>A0ACB9NGU8_BAUVA</name>
<dbReference type="EMBL" id="CM039431">
    <property type="protein sequence ID" value="KAI4335238.1"/>
    <property type="molecule type" value="Genomic_DNA"/>
</dbReference>
<accession>A0ACB9NGU8</accession>
<evidence type="ECO:0000313" key="1">
    <source>
        <dbReference type="EMBL" id="KAI4335238.1"/>
    </source>
</evidence>
<gene>
    <name evidence="1" type="ORF">L6164_013903</name>
</gene>
<evidence type="ECO:0000313" key="2">
    <source>
        <dbReference type="Proteomes" id="UP000828941"/>
    </source>
</evidence>
<dbReference type="Proteomes" id="UP000828941">
    <property type="component" value="Chromosome 6"/>
</dbReference>
<proteinExistence type="predicted"/>
<comment type="caution">
    <text evidence="1">The sequence shown here is derived from an EMBL/GenBank/DDBJ whole genome shotgun (WGS) entry which is preliminary data.</text>
</comment>
<reference evidence="1 2" key="1">
    <citation type="journal article" date="2022" name="DNA Res.">
        <title>Chromosomal-level genome assembly of the orchid tree Bauhinia variegata (Leguminosae; Cercidoideae) supports the allotetraploid origin hypothesis of Bauhinia.</title>
        <authorList>
            <person name="Zhong Y."/>
            <person name="Chen Y."/>
            <person name="Zheng D."/>
            <person name="Pang J."/>
            <person name="Liu Y."/>
            <person name="Luo S."/>
            <person name="Meng S."/>
            <person name="Qian L."/>
            <person name="Wei D."/>
            <person name="Dai S."/>
            <person name="Zhou R."/>
        </authorList>
    </citation>
    <scope>NUCLEOTIDE SEQUENCE [LARGE SCALE GENOMIC DNA]</scope>
    <source>
        <strain evidence="1">BV-YZ2020</strain>
    </source>
</reference>
<organism evidence="1 2">
    <name type="scientific">Bauhinia variegata</name>
    <name type="common">Purple orchid tree</name>
    <name type="synonym">Phanera variegata</name>
    <dbReference type="NCBI Taxonomy" id="167791"/>
    <lineage>
        <taxon>Eukaryota</taxon>
        <taxon>Viridiplantae</taxon>
        <taxon>Streptophyta</taxon>
        <taxon>Embryophyta</taxon>
        <taxon>Tracheophyta</taxon>
        <taxon>Spermatophyta</taxon>
        <taxon>Magnoliopsida</taxon>
        <taxon>eudicotyledons</taxon>
        <taxon>Gunneridae</taxon>
        <taxon>Pentapetalae</taxon>
        <taxon>rosids</taxon>
        <taxon>fabids</taxon>
        <taxon>Fabales</taxon>
        <taxon>Fabaceae</taxon>
        <taxon>Cercidoideae</taxon>
        <taxon>Cercideae</taxon>
        <taxon>Bauhiniinae</taxon>
        <taxon>Bauhinia</taxon>
    </lineage>
</organism>